<dbReference type="GO" id="GO:0043066">
    <property type="term" value="P:negative regulation of apoptotic process"/>
    <property type="evidence" value="ECO:0007669"/>
    <property type="project" value="InterPro"/>
</dbReference>
<dbReference type="AlphaFoldDB" id="A0A3M0J2K0"/>
<evidence type="ECO:0000313" key="3">
    <source>
        <dbReference type="EMBL" id="RMB95002.1"/>
    </source>
</evidence>
<feature type="site" description="Cleavage; by caspase-3" evidence="1">
    <location>
        <begin position="104"/>
        <end position="105"/>
    </location>
</feature>
<dbReference type="GO" id="GO:0015629">
    <property type="term" value="C:actin cytoskeleton"/>
    <property type="evidence" value="ECO:0007669"/>
    <property type="project" value="TreeGrafter"/>
</dbReference>
<dbReference type="STRING" id="333673.A0A3M0J2K0"/>
<dbReference type="GO" id="GO:0030136">
    <property type="term" value="C:clathrin-coated vesicle"/>
    <property type="evidence" value="ECO:0007669"/>
    <property type="project" value="TreeGrafter"/>
</dbReference>
<feature type="compositionally biased region" description="Basic and acidic residues" evidence="2">
    <location>
        <begin position="138"/>
        <end position="149"/>
    </location>
</feature>
<organism evidence="3 4">
    <name type="scientific">Hirundo rustica rustica</name>
    <dbReference type="NCBI Taxonomy" id="333673"/>
    <lineage>
        <taxon>Eukaryota</taxon>
        <taxon>Metazoa</taxon>
        <taxon>Chordata</taxon>
        <taxon>Craniata</taxon>
        <taxon>Vertebrata</taxon>
        <taxon>Euteleostomi</taxon>
        <taxon>Archelosauria</taxon>
        <taxon>Archosauria</taxon>
        <taxon>Dinosauria</taxon>
        <taxon>Saurischia</taxon>
        <taxon>Theropoda</taxon>
        <taxon>Coelurosauria</taxon>
        <taxon>Aves</taxon>
        <taxon>Neognathae</taxon>
        <taxon>Neoaves</taxon>
        <taxon>Telluraves</taxon>
        <taxon>Australaves</taxon>
        <taxon>Passeriformes</taxon>
        <taxon>Sylvioidea</taxon>
        <taxon>Hirundinidae</taxon>
        <taxon>Hirundo</taxon>
    </lineage>
</organism>
<dbReference type="PANTHER" id="PTHR14938:SF2">
    <property type="entry name" value="HCLS1-ASSOCIATED PROTEIN X-1"/>
    <property type="match status" value="1"/>
</dbReference>
<protein>
    <recommendedName>
        <fullName evidence="5">HCLS1-associated protein X-1</fullName>
    </recommendedName>
</protein>
<evidence type="ECO:0000256" key="1">
    <source>
        <dbReference type="PIRSR" id="PIRSR037634-1"/>
    </source>
</evidence>
<proteinExistence type="predicted"/>
<dbReference type="PIRSF" id="PIRSF037634">
    <property type="entry name" value="HS1-associating_X-1"/>
    <property type="match status" value="1"/>
</dbReference>
<comment type="caution">
    <text evidence="3">The sequence shown here is derived from an EMBL/GenBank/DDBJ whole genome shotgun (WGS) entry which is preliminary data.</text>
</comment>
<dbReference type="GO" id="GO:0016324">
    <property type="term" value="C:apical plasma membrane"/>
    <property type="evidence" value="ECO:0007669"/>
    <property type="project" value="TreeGrafter"/>
</dbReference>
<dbReference type="OrthoDB" id="5562606at2759"/>
<evidence type="ECO:0008006" key="5">
    <source>
        <dbReference type="Google" id="ProtNLM"/>
    </source>
</evidence>
<feature type="compositionally biased region" description="Basic and acidic residues" evidence="2">
    <location>
        <begin position="97"/>
        <end position="111"/>
    </location>
</feature>
<feature type="region of interest" description="Disordered" evidence="2">
    <location>
        <begin position="81"/>
        <end position="153"/>
    </location>
</feature>
<evidence type="ECO:0000313" key="4">
    <source>
        <dbReference type="Proteomes" id="UP000269221"/>
    </source>
</evidence>
<dbReference type="GO" id="GO:0016529">
    <property type="term" value="C:sarcoplasmic reticulum"/>
    <property type="evidence" value="ECO:0007669"/>
    <property type="project" value="TreeGrafter"/>
</dbReference>
<keyword evidence="4" id="KW-1185">Reference proteome</keyword>
<dbReference type="EMBL" id="QRBI01000191">
    <property type="protein sequence ID" value="RMB95002.1"/>
    <property type="molecule type" value="Genomic_DNA"/>
</dbReference>
<feature type="compositionally biased region" description="Low complexity" evidence="2">
    <location>
        <begin position="44"/>
        <end position="59"/>
    </location>
</feature>
<sequence length="274" mass="30027">MSFTDAFRGFFGFPGRRRPRDPLFGGAAWDEEEDEDGGPSMSQPPQDFGFGFSPGSSRGPFEELFRDMSELLGALGGFWAEPQQPFEPALPSPGEGSARRPLRDSMLKHPESPSASAAPGSSGGSDNLARPQRPILGLEDRVPPGLKEDQDLDSQVSSVGLGTILRPNEPKSHSYFQSVSVTKVTLPDGAVEERRTVQDSQGHRETTVTRWRGNQAFITTTKENGEKKDEVANVDDRELAQFVGTWPQQDELHGANLSDPSSVLGSFFRRWFSS</sequence>
<dbReference type="GO" id="GO:0005739">
    <property type="term" value="C:mitochondrion"/>
    <property type="evidence" value="ECO:0007669"/>
    <property type="project" value="TreeGrafter"/>
</dbReference>
<dbReference type="GO" id="GO:0030833">
    <property type="term" value="P:regulation of actin filament polymerization"/>
    <property type="evidence" value="ECO:0007669"/>
    <property type="project" value="TreeGrafter"/>
</dbReference>
<dbReference type="PANTHER" id="PTHR14938">
    <property type="entry name" value="HCLS1-ASSOCIATED PROTEIN X-1"/>
    <property type="match status" value="1"/>
</dbReference>
<dbReference type="Proteomes" id="UP000269221">
    <property type="component" value="Unassembled WGS sequence"/>
</dbReference>
<gene>
    <name evidence="3" type="ORF">DUI87_28545</name>
</gene>
<reference evidence="3 4" key="1">
    <citation type="submission" date="2018-07" db="EMBL/GenBank/DDBJ databases">
        <title>A high quality draft genome assembly of the barn swallow (H. rustica rustica).</title>
        <authorList>
            <person name="Formenti G."/>
            <person name="Chiara M."/>
            <person name="Poveda L."/>
            <person name="Francoijs K.-J."/>
            <person name="Bonisoli-Alquati A."/>
            <person name="Canova L."/>
            <person name="Gianfranceschi L."/>
            <person name="Horner D.S."/>
            <person name="Saino N."/>
        </authorList>
    </citation>
    <scope>NUCLEOTIDE SEQUENCE [LARGE SCALE GENOMIC DNA]</scope>
    <source>
        <strain evidence="3">Chelidonia</strain>
        <tissue evidence="3">Blood</tissue>
    </source>
</reference>
<name>A0A3M0J2K0_HIRRU</name>
<feature type="region of interest" description="Disordered" evidence="2">
    <location>
        <begin position="11"/>
        <end position="63"/>
    </location>
</feature>
<dbReference type="InterPro" id="IPR017248">
    <property type="entry name" value="HAX-1"/>
</dbReference>
<accession>A0A3M0J2K0</accession>
<evidence type="ECO:0000256" key="2">
    <source>
        <dbReference type="SAM" id="MobiDB-lite"/>
    </source>
</evidence>